<sequence length="627" mass="68137">MKLFFAANLICACCFALGFTPQFSNTITGIVVNENNNPVNNAIVSTAVGTSSTQTDVKGYFKITLPETATTITVTAKGYEPLQVNIKGKSYLKITLKKLKALAEKVKVVEQKNIAVKRVITTNSNYDLALKAAPMPSGYYNEDIGNTESYNYIADNSFKSTANDPLSTFSIDVDAASYSNVRRFINGGQLPPAGAVRTEEMINYFKYNYPQPTNSQPFSINTELAACPWNNQHQLMLIGLQGKNIATDNLPASNLVFLIDVSGSMQSANKLPLVKSSLKLLTEQLRPQDNIAIVVYAGSAGLVLPSTSGAQKNNINKAIDALEAGGSTAGGEGIELAYKVAMDHFNDKGNNRIILCTDGDFNVGASSDDAMARLIENKRKTGVFLTVLGYGMGNYKDSKMQELADKGNGNHAYIDNINEAKKVLVNEFGGTLFTIAKDVKIQVEFNPQSVAGYRLIGYENRLLNKEDFNNDAKDAGELGSGHTVTALYEVVPVGVALPHGVSVPALKYQQNITSPYIRPFFAEMANINFRYKAPDGDESKLITQAVPNKPLPFNEASNNIRFASTVAQFAMQLRSGDFSKMTWVIENATAAMGDDKEGYRKEFVMLAEKVSGIAKNNRAVKNFSSGK</sequence>
<dbReference type="Gene3D" id="2.60.40.1120">
    <property type="entry name" value="Carboxypeptidase-like, regulatory domain"/>
    <property type="match status" value="1"/>
</dbReference>
<dbReference type="PANTHER" id="PTHR10166">
    <property type="entry name" value="VOLTAGE-DEPENDENT CALCIUM CHANNEL SUBUNIT ALPHA-2/DELTA-RELATED"/>
    <property type="match status" value="1"/>
</dbReference>
<reference evidence="4" key="1">
    <citation type="journal article" date="2019" name="Int. J. Syst. Evol. Microbiol.">
        <title>The Global Catalogue of Microorganisms (GCM) 10K type strain sequencing project: providing services to taxonomists for standard genome sequencing and annotation.</title>
        <authorList>
            <consortium name="The Broad Institute Genomics Platform"/>
            <consortium name="The Broad Institute Genome Sequencing Center for Infectious Disease"/>
            <person name="Wu L."/>
            <person name="Ma J."/>
        </authorList>
    </citation>
    <scope>NUCLEOTIDE SEQUENCE [LARGE SCALE GENOMIC DNA]</scope>
    <source>
        <strain evidence="4">CECT 8289</strain>
    </source>
</reference>
<feature type="signal peptide" evidence="1">
    <location>
        <begin position="1"/>
        <end position="24"/>
    </location>
</feature>
<organism evidence="3 4">
    <name type="scientific">Ferruginibacter yonginensis</name>
    <dbReference type="NCBI Taxonomy" id="1310416"/>
    <lineage>
        <taxon>Bacteria</taxon>
        <taxon>Pseudomonadati</taxon>
        <taxon>Bacteroidota</taxon>
        <taxon>Chitinophagia</taxon>
        <taxon>Chitinophagales</taxon>
        <taxon>Chitinophagaceae</taxon>
        <taxon>Ferruginibacter</taxon>
    </lineage>
</organism>
<protein>
    <submittedName>
        <fullName evidence="3">von Willebrand factor type A domain-containing protein</fullName>
    </submittedName>
</protein>
<accession>A0ABV8QRS5</accession>
<feature type="chain" id="PRO_5046045364" evidence="1">
    <location>
        <begin position="25"/>
        <end position="627"/>
    </location>
</feature>
<dbReference type="InterPro" id="IPR036465">
    <property type="entry name" value="vWFA_dom_sf"/>
</dbReference>
<dbReference type="EMBL" id="JBHSCZ010000002">
    <property type="protein sequence ID" value="MFC4262955.1"/>
    <property type="molecule type" value="Genomic_DNA"/>
</dbReference>
<dbReference type="SUPFAM" id="SSF49464">
    <property type="entry name" value="Carboxypeptidase regulatory domain-like"/>
    <property type="match status" value="1"/>
</dbReference>
<dbReference type="PROSITE" id="PS50234">
    <property type="entry name" value="VWFA"/>
    <property type="match status" value="1"/>
</dbReference>
<dbReference type="CDD" id="cd01465">
    <property type="entry name" value="vWA_subgroup"/>
    <property type="match status" value="1"/>
</dbReference>
<dbReference type="RefSeq" id="WP_379708921.1">
    <property type="nucleotide sequence ID" value="NZ_JBHSCZ010000002.1"/>
</dbReference>
<dbReference type="InterPro" id="IPR002035">
    <property type="entry name" value="VWF_A"/>
</dbReference>
<dbReference type="PANTHER" id="PTHR10166:SF37">
    <property type="entry name" value="STOLID, ISOFORM H"/>
    <property type="match status" value="1"/>
</dbReference>
<dbReference type="Proteomes" id="UP001595907">
    <property type="component" value="Unassembled WGS sequence"/>
</dbReference>
<dbReference type="Pfam" id="PF12034">
    <property type="entry name" value="YfbK_C"/>
    <property type="match status" value="1"/>
</dbReference>
<evidence type="ECO:0000313" key="3">
    <source>
        <dbReference type="EMBL" id="MFC4262955.1"/>
    </source>
</evidence>
<dbReference type="InterPro" id="IPR008969">
    <property type="entry name" value="CarboxyPept-like_regulatory"/>
</dbReference>
<dbReference type="InterPro" id="IPR021908">
    <property type="entry name" value="YfbK_C"/>
</dbReference>
<keyword evidence="4" id="KW-1185">Reference proteome</keyword>
<dbReference type="InterPro" id="IPR051173">
    <property type="entry name" value="Ca_channel_alpha-2/delta"/>
</dbReference>
<dbReference type="Pfam" id="PF12450">
    <property type="entry name" value="vWF_A"/>
    <property type="match status" value="1"/>
</dbReference>
<keyword evidence="1" id="KW-0732">Signal</keyword>
<dbReference type="SUPFAM" id="SSF53300">
    <property type="entry name" value="vWA-like"/>
    <property type="match status" value="1"/>
</dbReference>
<name>A0ABV8QRS5_9BACT</name>
<dbReference type="SMART" id="SM00327">
    <property type="entry name" value="VWA"/>
    <property type="match status" value="1"/>
</dbReference>
<feature type="domain" description="VWFA" evidence="2">
    <location>
        <begin position="254"/>
        <end position="432"/>
    </location>
</feature>
<proteinExistence type="predicted"/>
<dbReference type="Pfam" id="PF00092">
    <property type="entry name" value="VWA"/>
    <property type="match status" value="1"/>
</dbReference>
<comment type="caution">
    <text evidence="3">The sequence shown here is derived from an EMBL/GenBank/DDBJ whole genome shotgun (WGS) entry which is preliminary data.</text>
</comment>
<dbReference type="Pfam" id="PF13620">
    <property type="entry name" value="CarboxypepD_reg"/>
    <property type="match status" value="1"/>
</dbReference>
<gene>
    <name evidence="3" type="ORF">ACFOWM_08710</name>
</gene>
<evidence type="ECO:0000313" key="4">
    <source>
        <dbReference type="Proteomes" id="UP001595907"/>
    </source>
</evidence>
<evidence type="ECO:0000259" key="2">
    <source>
        <dbReference type="PROSITE" id="PS50234"/>
    </source>
</evidence>
<dbReference type="Gene3D" id="3.40.50.410">
    <property type="entry name" value="von Willebrand factor, type A domain"/>
    <property type="match status" value="1"/>
</dbReference>
<evidence type="ECO:0000256" key="1">
    <source>
        <dbReference type="SAM" id="SignalP"/>
    </source>
</evidence>
<dbReference type="InterPro" id="IPR022156">
    <property type="entry name" value="Uncharacterised_YfbK_N"/>
</dbReference>